<dbReference type="HOGENOM" id="CLU_1876904_0_0_1"/>
<evidence type="ECO:0000313" key="2">
    <source>
        <dbReference type="Proteomes" id="UP000024533"/>
    </source>
</evidence>
<name>A0A059JAM4_TRIIM</name>
<keyword evidence="2" id="KW-1185">Reference proteome</keyword>
<sequence length="136" mass="15214">MQSDRGGDFVDLRKKYTLLWARGLGVRLVPPTVRSVFPIANRKESGGRRAPYSQAKLYRTMFSAPGRRTEAELVKDAVELVATGISILSVADARACGRERDRRPGGSRHSRFAATTVERSVAREEAERRLHEFLAD</sequence>
<dbReference type="AlphaFoldDB" id="A0A059JAM4"/>
<accession>A0A059JAM4</accession>
<organism evidence="1 2">
    <name type="scientific">Trichophyton interdigitale (strain MR816)</name>
    <dbReference type="NCBI Taxonomy" id="1215338"/>
    <lineage>
        <taxon>Eukaryota</taxon>
        <taxon>Fungi</taxon>
        <taxon>Dikarya</taxon>
        <taxon>Ascomycota</taxon>
        <taxon>Pezizomycotina</taxon>
        <taxon>Eurotiomycetes</taxon>
        <taxon>Eurotiomycetidae</taxon>
        <taxon>Onygenales</taxon>
        <taxon>Arthrodermataceae</taxon>
        <taxon>Trichophyton</taxon>
    </lineage>
</organism>
<reference evidence="1 2" key="1">
    <citation type="submission" date="2014-02" db="EMBL/GenBank/DDBJ databases">
        <title>The Genome Sequence of Trichophyton interdigitale MR816.</title>
        <authorList>
            <consortium name="The Broad Institute Genomics Platform"/>
            <person name="Cuomo C.A."/>
            <person name="White T.C."/>
            <person name="Graser Y."/>
            <person name="Martinez-Rossi N."/>
            <person name="Heitman J."/>
            <person name="Young S.K."/>
            <person name="Zeng Q."/>
            <person name="Gargeya S."/>
            <person name="Abouelleil A."/>
            <person name="Alvarado L."/>
            <person name="Chapman S.B."/>
            <person name="Gainer-Dewar J."/>
            <person name="Goldberg J."/>
            <person name="Griggs A."/>
            <person name="Gujja S."/>
            <person name="Hansen M."/>
            <person name="Howarth C."/>
            <person name="Imamovic A."/>
            <person name="Larimer J."/>
            <person name="Martinez D."/>
            <person name="Murphy C."/>
            <person name="Pearson M.D."/>
            <person name="Persinoti G."/>
            <person name="Poon T."/>
            <person name="Priest M."/>
            <person name="Roberts A.D."/>
            <person name="Saif S."/>
            <person name="Shea T.D."/>
            <person name="Sykes S.N."/>
            <person name="Wortman J."/>
            <person name="Nusbaum C."/>
            <person name="Birren B."/>
        </authorList>
    </citation>
    <scope>NUCLEOTIDE SEQUENCE [LARGE SCALE GENOMIC DNA]</scope>
    <source>
        <strain evidence="1 2">MR816</strain>
    </source>
</reference>
<evidence type="ECO:0000313" key="1">
    <source>
        <dbReference type="EMBL" id="KDB24693.1"/>
    </source>
</evidence>
<dbReference type="EMBL" id="AOKY01000244">
    <property type="protein sequence ID" value="KDB24693.1"/>
    <property type="molecule type" value="Genomic_DNA"/>
</dbReference>
<proteinExistence type="predicted"/>
<comment type="caution">
    <text evidence="1">The sequence shown here is derived from an EMBL/GenBank/DDBJ whole genome shotgun (WGS) entry which is preliminary data.</text>
</comment>
<gene>
    <name evidence="1" type="ORF">H109_03435</name>
</gene>
<protein>
    <submittedName>
        <fullName evidence="1">Uncharacterized protein</fullName>
    </submittedName>
</protein>
<dbReference type="Proteomes" id="UP000024533">
    <property type="component" value="Unassembled WGS sequence"/>
</dbReference>